<dbReference type="PANTHER" id="PTHR24184">
    <property type="entry name" value="SI:CH211-189E2.2"/>
    <property type="match status" value="1"/>
</dbReference>
<keyword evidence="1" id="KW-0040">ANK repeat</keyword>
<evidence type="ECO:0000313" key="5">
    <source>
        <dbReference type="Proteomes" id="UP000008974"/>
    </source>
</evidence>
<feature type="coiled-coil region" evidence="2">
    <location>
        <begin position="158"/>
        <end position="192"/>
    </location>
</feature>
<dbReference type="InterPro" id="IPR011009">
    <property type="entry name" value="Kinase-like_dom_sf"/>
</dbReference>
<comment type="caution">
    <text evidence="4">The sequence shown here is derived from an EMBL/GenBank/DDBJ whole genome shotgun (WGS) entry which is preliminary data.</text>
</comment>
<sequence>MRQVAAALAYLHSISGVDADGLVHCDLRPANVLISADGEHFIIAGPGLCRDALWSESTFAGTAAYMAPEALLRSEASPASDMWGLGVIVYELATLRRPDFLEGREPREVFVDGWRPDLSAVADDLIKGILERIFVLDPEKRLAARELHKMLTTSNVPVSELEHRYMALEGRCSSLETALSSANARIALLEKDVEVKSTEIISQLMKINALEQRLTNTIITLEEGFRMRDSKTVFFESQCKECLTVEKALEARVMQLSDAVATTSLYELLLLPRLMRAAHTNSTETVRMLVNEGVHIGQRDELGMTALMHAAQQGHTGPVELLVEKEKSLQDRNGWTALMHATHNNHPEVVKILAPHEHGNRNKNNHTALMIAAEEGHAEAASVLVSYEKGLTDSEGNTALIIAVINSQVDAVKAIVEYEHGSRDSRGCTALMISAQKGNLEVANVLVEREGRRKDDNDYIALVHAARAGHRNVATFLMAYEKDVIGWTMLMCAAALGDIDMISQYLNERNQRNRQGQTALILAAQNGRDEAVKFLMEYEGSASGWTSLIYFAYLDQVDTIKEKLHEKGCADITGMTALMWAAWQGHKKTMEILLEHERRMKDKQNHNALYYALKNGHLEIAKIIVPYEDPTDINGVTAFMRAAARGDTEMIKLLLPIQVGIKDKDGNTAYMHSLRNKQINAAMIIRKHEALSWTPLMRAAFIGDIGATKKYLSDKDKKNSDNETALMLAARAGYNDIVELLDPTDENGVTALMRAADKIDIETMKLLIPLQKGRKTTRVIWIKRLLISRGTALIRAAACGYTEAVRLLAEHESGVRDDDGRTALMWAARNGHLGCVKLLLEKESGMQNSRGWTALMWATYWKEPECVKALAERERDIKTTRKYQRFPSDTTAIDIAKKCDYKEIIDILSE</sequence>
<dbReference type="Gene3D" id="1.10.510.10">
    <property type="entry name" value="Transferase(Phosphotransferase) domain 1"/>
    <property type="match status" value="1"/>
</dbReference>
<organism evidence="4 5">
    <name type="scientific">Giardia intestinalis (strain P15)</name>
    <name type="common">Giardia lamblia</name>
    <dbReference type="NCBI Taxonomy" id="658858"/>
    <lineage>
        <taxon>Eukaryota</taxon>
        <taxon>Metamonada</taxon>
        <taxon>Diplomonadida</taxon>
        <taxon>Hexamitidae</taxon>
        <taxon>Giardiinae</taxon>
        <taxon>Giardia</taxon>
    </lineage>
</organism>
<dbReference type="OMA" id="HECRETN"/>
<dbReference type="Proteomes" id="UP000008974">
    <property type="component" value="Unassembled WGS sequence"/>
</dbReference>
<dbReference type="InterPro" id="IPR036770">
    <property type="entry name" value="Ankyrin_rpt-contain_sf"/>
</dbReference>
<keyword evidence="2" id="KW-0175">Coiled coil</keyword>
<feature type="domain" description="Protein kinase" evidence="3">
    <location>
        <begin position="1"/>
        <end position="151"/>
    </location>
</feature>
<name>E1F7W9_GIAIA</name>
<evidence type="ECO:0000259" key="3">
    <source>
        <dbReference type="PROSITE" id="PS50011"/>
    </source>
</evidence>
<dbReference type="Pfam" id="PF00069">
    <property type="entry name" value="Pkinase"/>
    <property type="match status" value="1"/>
</dbReference>
<keyword evidence="4" id="KW-0808">Transferase</keyword>
<dbReference type="PROSITE" id="PS50088">
    <property type="entry name" value="ANK_REPEAT"/>
    <property type="match status" value="2"/>
</dbReference>
<evidence type="ECO:0000256" key="1">
    <source>
        <dbReference type="PROSITE-ProRule" id="PRU00023"/>
    </source>
</evidence>
<dbReference type="AlphaFoldDB" id="E1F7W9"/>
<dbReference type="SUPFAM" id="SSF56112">
    <property type="entry name" value="Protein kinase-like (PK-like)"/>
    <property type="match status" value="1"/>
</dbReference>
<dbReference type="Gene3D" id="1.25.40.20">
    <property type="entry name" value="Ankyrin repeat-containing domain"/>
    <property type="match status" value="7"/>
</dbReference>
<dbReference type="OrthoDB" id="194358at2759"/>
<proteinExistence type="predicted"/>
<accession>E1F7W9</accession>
<dbReference type="Pfam" id="PF12796">
    <property type="entry name" value="Ank_2"/>
    <property type="match status" value="8"/>
</dbReference>
<dbReference type="SMART" id="SM00220">
    <property type="entry name" value="S_TKc"/>
    <property type="match status" value="1"/>
</dbReference>
<dbReference type="STRING" id="658858.E1F7W9"/>
<dbReference type="GO" id="GO:0005524">
    <property type="term" value="F:ATP binding"/>
    <property type="evidence" value="ECO:0007669"/>
    <property type="project" value="InterPro"/>
</dbReference>
<dbReference type="SUPFAM" id="SSF48403">
    <property type="entry name" value="Ankyrin repeat"/>
    <property type="match status" value="2"/>
</dbReference>
<dbReference type="PROSITE" id="PS50297">
    <property type="entry name" value="ANK_REP_REGION"/>
    <property type="match status" value="1"/>
</dbReference>
<evidence type="ECO:0000256" key="2">
    <source>
        <dbReference type="SAM" id="Coils"/>
    </source>
</evidence>
<dbReference type="VEuPathDB" id="GiardiaDB:GLP15_2639"/>
<reference evidence="4 5" key="1">
    <citation type="journal article" date="2010" name="BMC Genomics">
        <title>Genome analysis and comparative genomics of a Giardia intestinalis assemblage E isolate.</title>
        <authorList>
            <person name="Jerlstrom-Hultqvist J."/>
            <person name="Franzen O."/>
            <person name="Ankarklev J."/>
            <person name="Xu F."/>
            <person name="Nohynkova E."/>
            <person name="Andersson J.O."/>
            <person name="Svard S.G."/>
            <person name="Andersson B."/>
        </authorList>
    </citation>
    <scope>NUCLEOTIDE SEQUENCE [LARGE SCALE GENOMIC DNA]</scope>
    <source>
        <strain evidence="4 5">P15</strain>
    </source>
</reference>
<dbReference type="SMART" id="SM00248">
    <property type="entry name" value="ANK"/>
    <property type="match status" value="18"/>
</dbReference>
<dbReference type="EMBL" id="ACVC01000227">
    <property type="protein sequence ID" value="EFO61460.1"/>
    <property type="molecule type" value="Genomic_DNA"/>
</dbReference>
<dbReference type="GO" id="GO:0004672">
    <property type="term" value="F:protein kinase activity"/>
    <property type="evidence" value="ECO:0007669"/>
    <property type="project" value="InterPro"/>
</dbReference>
<dbReference type="PROSITE" id="PS50011">
    <property type="entry name" value="PROTEIN_KINASE_DOM"/>
    <property type="match status" value="1"/>
</dbReference>
<evidence type="ECO:0000313" key="4">
    <source>
        <dbReference type="EMBL" id="EFO61460.1"/>
    </source>
</evidence>
<dbReference type="PANTHER" id="PTHR24184:SF11">
    <property type="entry name" value="ANKYRIN REPEAT AND SOCS BOX CONTAINING 3"/>
    <property type="match status" value="1"/>
</dbReference>
<dbReference type="FunFam" id="1.25.40.20:FF:000528">
    <property type="entry name" value="Kinase, NEK"/>
    <property type="match status" value="1"/>
</dbReference>
<keyword evidence="4" id="KW-0418">Kinase</keyword>
<dbReference type="InterPro" id="IPR008266">
    <property type="entry name" value="Tyr_kinase_AS"/>
</dbReference>
<dbReference type="PROSITE" id="PS00109">
    <property type="entry name" value="PROTEIN_KINASE_TYR"/>
    <property type="match status" value="1"/>
</dbReference>
<dbReference type="InterPro" id="IPR000719">
    <property type="entry name" value="Prot_kinase_dom"/>
</dbReference>
<gene>
    <name evidence="4" type="ORF">GLP15_2639</name>
</gene>
<dbReference type="InterPro" id="IPR002110">
    <property type="entry name" value="Ankyrin_rpt"/>
</dbReference>
<protein>
    <submittedName>
        <fullName evidence="4">Kinase, NEK</fullName>
    </submittedName>
</protein>
<feature type="repeat" description="ANK" evidence="1">
    <location>
        <begin position="819"/>
        <end position="851"/>
    </location>
</feature>
<feature type="repeat" description="ANK" evidence="1">
    <location>
        <begin position="634"/>
        <end position="666"/>
    </location>
</feature>